<proteinExistence type="inferred from homology"/>
<dbReference type="SUPFAM" id="SSF51735">
    <property type="entry name" value="NAD(P)-binding Rossmann-fold domains"/>
    <property type="match status" value="1"/>
</dbReference>
<dbReference type="InterPro" id="IPR002347">
    <property type="entry name" value="SDR_fam"/>
</dbReference>
<dbReference type="OrthoDB" id="4690547at2"/>
<dbReference type="GO" id="GO:0016020">
    <property type="term" value="C:membrane"/>
    <property type="evidence" value="ECO:0007669"/>
    <property type="project" value="TreeGrafter"/>
</dbReference>
<reference evidence="6" key="1">
    <citation type="submission" date="2015-11" db="EMBL/GenBank/DDBJ databases">
        <authorList>
            <person name="Dugat-Bony E."/>
        </authorList>
    </citation>
    <scope>NUCLEOTIDE SEQUENCE [LARGE SCALE GENOMIC DNA]</scope>
    <source>
        <strain evidence="6">Mu292</strain>
    </source>
</reference>
<dbReference type="Pfam" id="PF00106">
    <property type="entry name" value="adh_short"/>
    <property type="match status" value="1"/>
</dbReference>
<dbReference type="PRINTS" id="PR00081">
    <property type="entry name" value="GDHRDH"/>
</dbReference>
<dbReference type="InterPro" id="IPR036291">
    <property type="entry name" value="NAD(P)-bd_dom_sf"/>
</dbReference>
<feature type="domain" description="Ketoreductase" evidence="4">
    <location>
        <begin position="6"/>
        <end position="175"/>
    </location>
</feature>
<dbReference type="AlphaFoldDB" id="A0A0X8XWB1"/>
<evidence type="ECO:0000259" key="4">
    <source>
        <dbReference type="SMART" id="SM00822"/>
    </source>
</evidence>
<evidence type="ECO:0000313" key="6">
    <source>
        <dbReference type="Proteomes" id="UP000182498"/>
    </source>
</evidence>
<evidence type="ECO:0000313" key="5">
    <source>
        <dbReference type="EMBL" id="CUU65352.1"/>
    </source>
</evidence>
<dbReference type="InterPro" id="IPR057326">
    <property type="entry name" value="KR_dom"/>
</dbReference>
<dbReference type="PANTHER" id="PTHR44196">
    <property type="entry name" value="DEHYDROGENASE/REDUCTASE SDR FAMILY MEMBER 7B"/>
    <property type="match status" value="1"/>
</dbReference>
<accession>A0A0X8XWB1</accession>
<dbReference type="PRINTS" id="PR00080">
    <property type="entry name" value="SDRFAMILY"/>
</dbReference>
<evidence type="ECO:0000256" key="1">
    <source>
        <dbReference type="ARBA" id="ARBA00006484"/>
    </source>
</evidence>
<dbReference type="GO" id="GO:0016491">
    <property type="term" value="F:oxidoreductase activity"/>
    <property type="evidence" value="ECO:0007669"/>
    <property type="project" value="UniProtKB-KW"/>
</dbReference>
<dbReference type="PROSITE" id="PS00061">
    <property type="entry name" value="ADH_SHORT"/>
    <property type="match status" value="1"/>
</dbReference>
<protein>
    <submittedName>
        <fullName evidence="5">Short-chain dehydrogenases of various substrate specificities</fullName>
    </submittedName>
</protein>
<evidence type="ECO:0000256" key="2">
    <source>
        <dbReference type="ARBA" id="ARBA00023002"/>
    </source>
</evidence>
<dbReference type="Gene3D" id="3.40.50.720">
    <property type="entry name" value="NAD(P)-binding Rossmann-like Domain"/>
    <property type="match status" value="1"/>
</dbReference>
<dbReference type="EMBL" id="FAUH01000003">
    <property type="protein sequence ID" value="CUU65352.1"/>
    <property type="molecule type" value="Genomic_DNA"/>
</dbReference>
<keyword evidence="6" id="KW-1185">Reference proteome</keyword>
<keyword evidence="2" id="KW-0560">Oxidoreductase</keyword>
<dbReference type="Proteomes" id="UP000182498">
    <property type="component" value="Unassembled WGS sequence"/>
</dbReference>
<dbReference type="RefSeq" id="WP_073883585.1">
    <property type="nucleotide sequence ID" value="NZ_FAUH01000003.1"/>
</dbReference>
<dbReference type="SMART" id="SM00822">
    <property type="entry name" value="PKS_KR"/>
    <property type="match status" value="1"/>
</dbReference>
<comment type="similarity">
    <text evidence="1 3">Belongs to the short-chain dehydrogenases/reductases (SDR) family.</text>
</comment>
<gene>
    <name evidence="5" type="ORF">CVAR292_00671</name>
</gene>
<evidence type="ECO:0000256" key="3">
    <source>
        <dbReference type="RuleBase" id="RU000363"/>
    </source>
</evidence>
<sequence length="271" mass="28373">MELKGKSVVITGGGAGIGREVARKLIDKGATVHAVDLHTDALEASDHLIPHQLNITHRDALSALAEQTGPVDAVVNVAGIVQDFVDIADLDRETFTRVMDVNFWGTVNTVEAFLPCLLSRPEAAVVNVSSMGGLVPVPGQSAYGASKAAVKLFTEGLRTELRKTDVSVSVVFPGGVNTDITANSGVDVDGADDPEKRAKAAKFLTSPQDAASKIVKAVETGKAHVIIGKDARLMDTLSRIMPVKTASAMAALMGRLTPEKPEPGHAKAPVE</sequence>
<dbReference type="InterPro" id="IPR020904">
    <property type="entry name" value="Sc_DH/Rdtase_CS"/>
</dbReference>
<name>A0A0X8XWB1_9CORY</name>
<organism evidence="5 6">
    <name type="scientific">Corynebacterium variabile</name>
    <dbReference type="NCBI Taxonomy" id="1727"/>
    <lineage>
        <taxon>Bacteria</taxon>
        <taxon>Bacillati</taxon>
        <taxon>Actinomycetota</taxon>
        <taxon>Actinomycetes</taxon>
        <taxon>Mycobacteriales</taxon>
        <taxon>Corynebacteriaceae</taxon>
        <taxon>Corynebacterium</taxon>
    </lineage>
</organism>
<dbReference type="PANTHER" id="PTHR44196:SF1">
    <property type="entry name" value="DEHYDROGENASE_REDUCTASE SDR FAMILY MEMBER 7B"/>
    <property type="match status" value="1"/>
</dbReference>